<accession>A0A514C8T7</accession>
<reference evidence="1" key="1">
    <citation type="submission" date="2019-04" db="EMBL/GenBank/DDBJ databases">
        <authorList>
            <person name="Hu G."/>
            <person name="Luo X."/>
        </authorList>
    </citation>
    <scope>NUCLEOTIDE SEQUENCE</scope>
    <source>
        <strain evidence="1">MM1L5</strain>
        <plasmid evidence="1">pMM1L5</plasmid>
    </source>
</reference>
<keyword evidence="1" id="KW-0614">Plasmid</keyword>
<name>A0A514C8T7_MORMO</name>
<organism evidence="1">
    <name type="scientific">Morganella morganii</name>
    <name type="common">Proteus morganii</name>
    <dbReference type="NCBI Taxonomy" id="582"/>
    <lineage>
        <taxon>Bacteria</taxon>
        <taxon>Pseudomonadati</taxon>
        <taxon>Pseudomonadota</taxon>
        <taxon>Gammaproteobacteria</taxon>
        <taxon>Enterobacterales</taxon>
        <taxon>Morganellaceae</taxon>
        <taxon>Morganella</taxon>
    </lineage>
</organism>
<dbReference type="EMBL" id="MK851048">
    <property type="protein sequence ID" value="QDH76120.1"/>
    <property type="molecule type" value="Genomic_DNA"/>
</dbReference>
<geneLocation type="plasmid" evidence="1">
    <name>pMM1L5</name>
</geneLocation>
<sequence>MCEKLFSEKTILYLVPCVYSQIKTCFRFFIKNAVIYEN</sequence>
<protein>
    <submittedName>
        <fullName evidence="1">Uncharacterized protein</fullName>
    </submittedName>
</protein>
<evidence type="ECO:0000313" key="1">
    <source>
        <dbReference type="EMBL" id="QDH76120.1"/>
    </source>
</evidence>
<proteinExistence type="predicted"/>
<dbReference type="AlphaFoldDB" id="A0A514C8T7"/>